<dbReference type="InterPro" id="IPR019251">
    <property type="entry name" value="DUF2231_TM"/>
</dbReference>
<feature type="transmembrane region" description="Helical" evidence="2">
    <location>
        <begin position="181"/>
        <end position="203"/>
    </location>
</feature>
<dbReference type="Proteomes" id="UP000014216">
    <property type="component" value="Unassembled WGS sequence"/>
</dbReference>
<dbReference type="AlphaFoldDB" id="S0FZ59"/>
<gene>
    <name evidence="4" type="ORF">Dpo_20c00230</name>
</gene>
<protein>
    <recommendedName>
        <fullName evidence="3">Rubredoxin-like domain-containing protein</fullName>
    </recommendedName>
</protein>
<dbReference type="GO" id="GO:0005506">
    <property type="term" value="F:iron ion binding"/>
    <property type="evidence" value="ECO:0007669"/>
    <property type="project" value="InterPro"/>
</dbReference>
<dbReference type="RefSeq" id="WP_006968806.1">
    <property type="nucleotide sequence ID" value="NZ_APJX01000020.1"/>
</dbReference>
<dbReference type="Pfam" id="PF09990">
    <property type="entry name" value="DUF2231"/>
    <property type="match status" value="1"/>
</dbReference>
<organism evidence="4 5">
    <name type="scientific">Desulfotignum phosphitoxidans DSM 13687</name>
    <dbReference type="NCBI Taxonomy" id="1286635"/>
    <lineage>
        <taxon>Bacteria</taxon>
        <taxon>Pseudomonadati</taxon>
        <taxon>Thermodesulfobacteriota</taxon>
        <taxon>Desulfobacteria</taxon>
        <taxon>Desulfobacterales</taxon>
        <taxon>Desulfobacteraceae</taxon>
        <taxon>Desulfotignum</taxon>
    </lineage>
</organism>
<accession>S0FZ59</accession>
<evidence type="ECO:0000256" key="2">
    <source>
        <dbReference type="SAM" id="Phobius"/>
    </source>
</evidence>
<feature type="transmembrane region" description="Helical" evidence="2">
    <location>
        <begin position="146"/>
        <end position="169"/>
    </location>
</feature>
<dbReference type="OrthoDB" id="9799749at2"/>
<evidence type="ECO:0000256" key="1">
    <source>
        <dbReference type="SAM" id="MobiDB-lite"/>
    </source>
</evidence>
<keyword evidence="2" id="KW-0812">Transmembrane</keyword>
<proteinExistence type="predicted"/>
<dbReference type="InterPro" id="IPR024934">
    <property type="entry name" value="Rubredoxin-like_dom"/>
</dbReference>
<dbReference type="SUPFAM" id="SSF57802">
    <property type="entry name" value="Rubredoxin-like"/>
    <property type="match status" value="1"/>
</dbReference>
<keyword evidence="2" id="KW-0472">Membrane</keyword>
<name>S0FZ59_9BACT</name>
<dbReference type="Pfam" id="PF21349">
    <property type="entry name" value="RUBY_RBDX"/>
    <property type="match status" value="1"/>
</dbReference>
<dbReference type="InterPro" id="IPR048574">
    <property type="entry name" value="RUBY_RBDX"/>
</dbReference>
<feature type="transmembrane region" description="Helical" evidence="2">
    <location>
        <begin position="111"/>
        <end position="134"/>
    </location>
</feature>
<dbReference type="PROSITE" id="PS50903">
    <property type="entry name" value="RUBREDOXIN_LIKE"/>
    <property type="match status" value="1"/>
</dbReference>
<dbReference type="CDD" id="cd00729">
    <property type="entry name" value="rubredoxin_SM"/>
    <property type="match status" value="1"/>
</dbReference>
<evidence type="ECO:0000259" key="3">
    <source>
        <dbReference type="PROSITE" id="PS50903"/>
    </source>
</evidence>
<dbReference type="EMBL" id="APJX01000020">
    <property type="protein sequence ID" value="EMS77217.1"/>
    <property type="molecule type" value="Genomic_DNA"/>
</dbReference>
<feature type="transmembrane region" description="Helical" evidence="2">
    <location>
        <begin position="83"/>
        <end position="105"/>
    </location>
</feature>
<comment type="caution">
    <text evidence="4">The sequence shown here is derived from an EMBL/GenBank/DDBJ whole genome shotgun (WGS) entry which is preliminary data.</text>
</comment>
<dbReference type="Gene3D" id="2.20.28.10">
    <property type="match status" value="1"/>
</dbReference>
<keyword evidence="2" id="KW-1133">Transmembrane helix</keyword>
<keyword evidence="5" id="KW-1185">Reference proteome</keyword>
<sequence>MKAWKCTVCNYVHEGEFPPEKCPVCGADKSKFVEIQPSDEPDKSKPETAGSAISEPEKTETPAPQSLYQKITDLMIRHHAHPILVHTPNGILPIAAVLFVIAWLFDATLPAKAAAVNLVFVVLALPLVVYTGVLEWQRKYNQADTLLFRIKILAATLTCASCLISLIWFLVNPAVLSTSLAWIFILINLIMLASAGIAGYIGGKLVFKD</sequence>
<feature type="region of interest" description="Disordered" evidence="1">
    <location>
        <begin position="34"/>
        <end position="63"/>
    </location>
</feature>
<evidence type="ECO:0000313" key="5">
    <source>
        <dbReference type="Proteomes" id="UP000014216"/>
    </source>
</evidence>
<evidence type="ECO:0000313" key="4">
    <source>
        <dbReference type="EMBL" id="EMS77217.1"/>
    </source>
</evidence>
<reference evidence="4 5" key="1">
    <citation type="journal article" date="2013" name="Genome Announc.">
        <title>Draft Genome Sequence of Desulfotignum phosphitoxidans DSM 13687 Strain FiPS-3.</title>
        <authorList>
            <person name="Poehlein A."/>
            <person name="Daniel R."/>
            <person name="Simeonova D.D."/>
        </authorList>
    </citation>
    <scope>NUCLEOTIDE SEQUENCE [LARGE SCALE GENOMIC DNA]</scope>
    <source>
        <strain evidence="4 5">DSM 13687</strain>
    </source>
</reference>
<feature type="domain" description="Rubredoxin-like" evidence="3">
    <location>
        <begin position="1"/>
        <end position="35"/>
    </location>
</feature>